<evidence type="ECO:0000313" key="3">
    <source>
        <dbReference type="EMBL" id="PSK92686.1"/>
    </source>
</evidence>
<dbReference type="Proteomes" id="UP000240572">
    <property type="component" value="Unassembled WGS sequence"/>
</dbReference>
<proteinExistence type="predicted"/>
<comment type="caution">
    <text evidence="3">The sequence shown here is derived from an EMBL/GenBank/DDBJ whole genome shotgun (WGS) entry which is preliminary data.</text>
</comment>
<organism evidence="3 4">
    <name type="scientific">Taibaiella chishuiensis</name>
    <dbReference type="NCBI Taxonomy" id="1434707"/>
    <lineage>
        <taxon>Bacteria</taxon>
        <taxon>Pseudomonadati</taxon>
        <taxon>Bacteroidota</taxon>
        <taxon>Chitinophagia</taxon>
        <taxon>Chitinophagales</taxon>
        <taxon>Chitinophagaceae</taxon>
        <taxon>Taibaiella</taxon>
    </lineage>
</organism>
<evidence type="ECO:0000259" key="2">
    <source>
        <dbReference type="Pfam" id="PF14258"/>
    </source>
</evidence>
<evidence type="ECO:0000256" key="1">
    <source>
        <dbReference type="SAM" id="Phobius"/>
    </source>
</evidence>
<feature type="transmembrane region" description="Helical" evidence="1">
    <location>
        <begin position="221"/>
        <end position="239"/>
    </location>
</feature>
<evidence type="ECO:0000313" key="4">
    <source>
        <dbReference type="Proteomes" id="UP000240572"/>
    </source>
</evidence>
<reference evidence="3 4" key="1">
    <citation type="submission" date="2018-03" db="EMBL/GenBank/DDBJ databases">
        <title>Genomic Encyclopedia of Type Strains, Phase III (KMG-III): the genomes of soil and plant-associated and newly described type strains.</title>
        <authorList>
            <person name="Whitman W."/>
        </authorList>
    </citation>
    <scope>NUCLEOTIDE SEQUENCE [LARGE SCALE GENOMIC DNA]</scope>
    <source>
        <strain evidence="3 4">CGMCC 1.12700</strain>
    </source>
</reference>
<feature type="transmembrane region" description="Helical" evidence="1">
    <location>
        <begin position="259"/>
        <end position="277"/>
    </location>
</feature>
<dbReference type="InterPro" id="IPR025646">
    <property type="entry name" value="DUF4350"/>
</dbReference>
<sequence length="395" mass="45663">MIILGIFALWLHSGCMKRARPKTDWRVNMSRDNKNPYGLYLTYKSLAQLFPGVKREALKTDYRLTNLGYRMRKDQQPSLLVMIGDNLNFYEGEIDSILAYVASGHQVLLSAGAFDPRLLARLQVKHSYGQETPGSTTEQIFIKNRQEQAVSYTAIRKQYSMQSCFKAPSGNQDPPYYDLGTNQQKKPDYIVYAIGKGKLFLHAEPLLFSNYFLLQQQNRNYLGSVFSFMPAQFAHIYWSDFNTRSTDHSNWNVIWKNPATRYALLLALLALLVYLAFEMKRRQRIIPIIPPAENASVAFVETIGRLYYNKKNHTNLAEKMVQHFLDYVRSNYYLNTNIMDQEFIRHLAAKSGKSQADTEHLVGMIKEVQQGIKADEQFLHSLYTQIQSFYNGQHG</sequence>
<dbReference type="AlphaFoldDB" id="A0A2P8D633"/>
<accession>A0A2P8D633</accession>
<dbReference type="EMBL" id="PYGD01000003">
    <property type="protein sequence ID" value="PSK92686.1"/>
    <property type="molecule type" value="Genomic_DNA"/>
</dbReference>
<dbReference type="Pfam" id="PF14258">
    <property type="entry name" value="DUF4350"/>
    <property type="match status" value="1"/>
</dbReference>
<keyword evidence="1" id="KW-0812">Transmembrane</keyword>
<feature type="domain" description="DUF4350" evidence="2">
    <location>
        <begin position="73"/>
        <end position="222"/>
    </location>
</feature>
<keyword evidence="1" id="KW-0472">Membrane</keyword>
<gene>
    <name evidence="3" type="ORF">B0I18_103264</name>
</gene>
<name>A0A2P8D633_9BACT</name>
<protein>
    <recommendedName>
        <fullName evidence="2">DUF4350 domain-containing protein</fullName>
    </recommendedName>
</protein>
<keyword evidence="4" id="KW-1185">Reference proteome</keyword>
<keyword evidence="1" id="KW-1133">Transmembrane helix</keyword>